<reference evidence="1 2" key="1">
    <citation type="submission" date="2011-02" db="EMBL/GenBank/DDBJ databases">
        <authorList>
            <person name="Weinstock G."/>
            <person name="Sodergren E."/>
            <person name="Clifton S."/>
            <person name="Fulton L."/>
            <person name="Fulton B."/>
            <person name="Courtney L."/>
            <person name="Fronick C."/>
            <person name="Harrison M."/>
            <person name="Strong C."/>
            <person name="Farmer C."/>
            <person name="Delahaunty K."/>
            <person name="Markovic C."/>
            <person name="Hall O."/>
            <person name="Minx P."/>
            <person name="Tomlinson C."/>
            <person name="Mitreva M."/>
            <person name="Hou S."/>
            <person name="Chen J."/>
            <person name="Wollam A."/>
            <person name="Pepin K.H."/>
            <person name="Johnson M."/>
            <person name="Bhonagiri V."/>
            <person name="Zhang X."/>
            <person name="Suruliraj S."/>
            <person name="Warren W."/>
            <person name="Chinwalla A."/>
            <person name="Mardis E.R."/>
            <person name="Wilson R.K."/>
        </authorList>
    </citation>
    <scope>NUCLEOTIDE SEQUENCE [LARGE SCALE GENOMIC DNA]</scope>
    <source>
        <strain evidence="1 2">YIT 11841</strain>
    </source>
</reference>
<evidence type="ECO:0000313" key="2">
    <source>
        <dbReference type="Proteomes" id="UP000005546"/>
    </source>
</evidence>
<dbReference type="HOGENOM" id="CLU_2845886_0_0_10"/>
<accession>F3QV62</accession>
<keyword evidence="2" id="KW-1185">Reference proteome</keyword>
<dbReference type="EMBL" id="AFBR01000065">
    <property type="protein sequence ID" value="EGG52643.1"/>
    <property type="molecule type" value="Genomic_DNA"/>
</dbReference>
<proteinExistence type="predicted"/>
<gene>
    <name evidence="1" type="ORF">HMPREF9442_02087</name>
</gene>
<comment type="caution">
    <text evidence="1">The sequence shown here is derived from an EMBL/GenBank/DDBJ whole genome shotgun (WGS) entry which is preliminary data.</text>
</comment>
<dbReference type="AlphaFoldDB" id="F3QV62"/>
<organism evidence="1 2">
    <name type="scientific">Paraprevotella xylaniphila YIT 11841</name>
    <dbReference type="NCBI Taxonomy" id="762982"/>
    <lineage>
        <taxon>Bacteria</taxon>
        <taxon>Pseudomonadati</taxon>
        <taxon>Bacteroidota</taxon>
        <taxon>Bacteroidia</taxon>
        <taxon>Bacteroidales</taxon>
        <taxon>Prevotellaceae</taxon>
        <taxon>Paraprevotella</taxon>
    </lineage>
</organism>
<protein>
    <submittedName>
        <fullName evidence="1">Uncharacterized protein</fullName>
    </submittedName>
</protein>
<name>F3QV62_9BACT</name>
<dbReference type="STRING" id="762982.HMPREF9442_02087"/>
<evidence type="ECO:0000313" key="1">
    <source>
        <dbReference type="EMBL" id="EGG52643.1"/>
    </source>
</evidence>
<dbReference type="Proteomes" id="UP000005546">
    <property type="component" value="Unassembled WGS sequence"/>
</dbReference>
<sequence length="65" mass="6941">MEEKKKLLKTLLKSGFSPLEISKEGKLQGGFGEVNPNGNCGDCNCPPVNGICPVNGNCEECPFVK</sequence>